<dbReference type="NCBIfam" id="NF000585">
    <property type="entry name" value="PRK00010.1"/>
    <property type="match status" value="1"/>
</dbReference>
<evidence type="ECO:0000256" key="6">
    <source>
        <dbReference type="RuleBase" id="RU003930"/>
    </source>
</evidence>
<dbReference type="Gene3D" id="3.30.1440.10">
    <property type="match status" value="1"/>
</dbReference>
<keyword evidence="5" id="KW-0694">RNA-binding</keyword>
<keyword evidence="3 5" id="KW-0687">Ribonucleoprotein</keyword>
<reference evidence="9 10" key="1">
    <citation type="journal article" date="2016" name="Nat. Commun.">
        <title>Thousands of microbial genomes shed light on interconnected biogeochemical processes in an aquifer system.</title>
        <authorList>
            <person name="Anantharaman K."/>
            <person name="Brown C.T."/>
            <person name="Hug L.A."/>
            <person name="Sharon I."/>
            <person name="Castelle C.J."/>
            <person name="Probst A.J."/>
            <person name="Thomas B.C."/>
            <person name="Singh A."/>
            <person name="Wilkins M.J."/>
            <person name="Karaoz U."/>
            <person name="Brodie E.L."/>
            <person name="Williams K.H."/>
            <person name="Hubbard S.S."/>
            <person name="Banfield J.F."/>
        </authorList>
    </citation>
    <scope>NUCLEOTIDE SEQUENCE [LARGE SCALE GENOMIC DNA]</scope>
</reference>
<evidence type="ECO:0000256" key="3">
    <source>
        <dbReference type="ARBA" id="ARBA00023274"/>
    </source>
</evidence>
<dbReference type="GO" id="GO:0000049">
    <property type="term" value="F:tRNA binding"/>
    <property type="evidence" value="ECO:0007669"/>
    <property type="project" value="UniProtKB-UniRule"/>
</dbReference>
<dbReference type="Pfam" id="PF00673">
    <property type="entry name" value="Ribosomal_L5_C"/>
    <property type="match status" value="1"/>
</dbReference>
<dbReference type="PIRSF" id="PIRSF002161">
    <property type="entry name" value="Ribosomal_L5"/>
    <property type="match status" value="1"/>
</dbReference>
<dbReference type="PANTHER" id="PTHR11994">
    <property type="entry name" value="60S RIBOSOMAL PROTEIN L11-RELATED"/>
    <property type="match status" value="1"/>
</dbReference>
<dbReference type="Pfam" id="PF00281">
    <property type="entry name" value="Ribosomal_L5"/>
    <property type="match status" value="1"/>
</dbReference>
<dbReference type="InterPro" id="IPR031309">
    <property type="entry name" value="Ribosomal_uL5_C"/>
</dbReference>
<dbReference type="GO" id="GO:0003735">
    <property type="term" value="F:structural constituent of ribosome"/>
    <property type="evidence" value="ECO:0007669"/>
    <property type="project" value="InterPro"/>
</dbReference>
<dbReference type="FunFam" id="3.30.1440.10:FF:000001">
    <property type="entry name" value="50S ribosomal protein L5"/>
    <property type="match status" value="1"/>
</dbReference>
<organism evidence="9 10">
    <name type="scientific">Candidatus Campbellbacteria bacterium RIFCSPLOWO2_02_35_12</name>
    <dbReference type="NCBI Taxonomy" id="1797580"/>
    <lineage>
        <taxon>Bacteria</taxon>
        <taxon>Candidatus Campbelliibacteriota</taxon>
    </lineage>
</organism>
<evidence type="ECO:0000256" key="1">
    <source>
        <dbReference type="ARBA" id="ARBA00008553"/>
    </source>
</evidence>
<dbReference type="GO" id="GO:1990904">
    <property type="term" value="C:ribonucleoprotein complex"/>
    <property type="evidence" value="ECO:0007669"/>
    <property type="project" value="UniProtKB-KW"/>
</dbReference>
<sequence length="180" mass="20604">MIHTKEKQNNIFDSLKNIFNYTNVMQVPRIKKMAISIGVGSTKDKEKIKIIQDRLSKITGQKAASRMAKKSIATFKSRQGDIIGYQITLRGQRMYDFLDRLIHIAIPRMRDFRGLDIKSIDEMGNLTIGIKEHTIFPETSDEDLKDIFGFSITVVTSAKNKEEAKEYLKALGFPFKKEAN</sequence>
<dbReference type="InterPro" id="IPR020930">
    <property type="entry name" value="Ribosomal_uL5_bac-type"/>
</dbReference>
<feature type="domain" description="Large ribosomal subunit protein uL5 C-terminal" evidence="8">
    <location>
        <begin position="83"/>
        <end position="175"/>
    </location>
</feature>
<dbReference type="STRING" id="1797580.A2Z61_01370"/>
<evidence type="ECO:0000259" key="7">
    <source>
        <dbReference type="Pfam" id="PF00281"/>
    </source>
</evidence>
<dbReference type="SUPFAM" id="SSF55282">
    <property type="entry name" value="RL5-like"/>
    <property type="match status" value="1"/>
</dbReference>
<dbReference type="InterPro" id="IPR002132">
    <property type="entry name" value="Ribosomal_uL5"/>
</dbReference>
<feature type="domain" description="Large ribosomal subunit protein uL5 N-terminal" evidence="7">
    <location>
        <begin position="23"/>
        <end position="78"/>
    </location>
</feature>
<comment type="subunit">
    <text evidence="5">Part of the 50S ribosomal subunit; part of the 5S rRNA/L5/L18/L25 subcomplex. Contacts the 5S rRNA and the P site tRNA. Forms a bridge to the 30S subunit in the 70S ribosome.</text>
</comment>
<dbReference type="GO" id="GO:0005840">
    <property type="term" value="C:ribosome"/>
    <property type="evidence" value="ECO:0007669"/>
    <property type="project" value="UniProtKB-KW"/>
</dbReference>
<dbReference type="InterPro" id="IPR022803">
    <property type="entry name" value="Ribosomal_uL5_dom_sf"/>
</dbReference>
<protein>
    <recommendedName>
        <fullName evidence="4 5">Large ribosomal subunit protein uL5</fullName>
    </recommendedName>
</protein>
<name>A0A1F5EJI7_9BACT</name>
<evidence type="ECO:0000256" key="4">
    <source>
        <dbReference type="ARBA" id="ARBA00035245"/>
    </source>
</evidence>
<gene>
    <name evidence="5" type="primary">rplE</name>
    <name evidence="9" type="ORF">A2Z61_01370</name>
</gene>
<dbReference type="AlphaFoldDB" id="A0A1F5EJI7"/>
<dbReference type="HAMAP" id="MF_01333_B">
    <property type="entry name" value="Ribosomal_uL5_B"/>
    <property type="match status" value="1"/>
</dbReference>
<keyword evidence="2 5" id="KW-0689">Ribosomal protein</keyword>
<dbReference type="Proteomes" id="UP000186029">
    <property type="component" value="Unassembled WGS sequence"/>
</dbReference>
<proteinExistence type="inferred from homology"/>
<evidence type="ECO:0000256" key="5">
    <source>
        <dbReference type="HAMAP-Rule" id="MF_01333"/>
    </source>
</evidence>
<accession>A0A1F5EJI7</accession>
<dbReference type="InterPro" id="IPR031310">
    <property type="entry name" value="Ribosomal_uL5_N"/>
</dbReference>
<evidence type="ECO:0000256" key="2">
    <source>
        <dbReference type="ARBA" id="ARBA00022980"/>
    </source>
</evidence>
<dbReference type="GO" id="GO:0006412">
    <property type="term" value="P:translation"/>
    <property type="evidence" value="ECO:0007669"/>
    <property type="project" value="UniProtKB-UniRule"/>
</dbReference>
<evidence type="ECO:0000313" key="9">
    <source>
        <dbReference type="EMBL" id="OGD67589.1"/>
    </source>
</evidence>
<dbReference type="GO" id="GO:0019843">
    <property type="term" value="F:rRNA binding"/>
    <property type="evidence" value="ECO:0007669"/>
    <property type="project" value="UniProtKB-UniRule"/>
</dbReference>
<comment type="similarity">
    <text evidence="1 5 6">Belongs to the universal ribosomal protein uL5 family.</text>
</comment>
<evidence type="ECO:0000259" key="8">
    <source>
        <dbReference type="Pfam" id="PF00673"/>
    </source>
</evidence>
<dbReference type="EMBL" id="MFAC01000006">
    <property type="protein sequence ID" value="OGD67589.1"/>
    <property type="molecule type" value="Genomic_DNA"/>
</dbReference>
<keyword evidence="5" id="KW-0699">rRNA-binding</keyword>
<comment type="function">
    <text evidence="5">This is 1 of the proteins that bind and probably mediate the attachment of the 5S RNA into the large ribosomal subunit, where it forms part of the central protuberance. In the 70S ribosome it contacts protein S13 of the 30S subunit (bridge B1b), connecting the 2 subunits; this bridge is implicated in subunit movement. Contacts the P site tRNA; the 5S rRNA and some of its associated proteins might help stabilize positioning of ribosome-bound tRNAs.</text>
</comment>
<comment type="caution">
    <text evidence="9">The sequence shown here is derived from an EMBL/GenBank/DDBJ whole genome shotgun (WGS) entry which is preliminary data.</text>
</comment>
<evidence type="ECO:0000313" key="10">
    <source>
        <dbReference type="Proteomes" id="UP000186029"/>
    </source>
</evidence>
<keyword evidence="5" id="KW-0820">tRNA-binding</keyword>